<accession>A0ABZ2KAF6</accession>
<sequence>MNHPIRLVALVLAIGVVGCPTASNRRGLVMNPIDERESRVRFYTPAEAREGDTVRVFRDKCGTATRGPISPNCRMTPIGQGTIVRVIDSHEVTMQSEPGLTVKQGDTVER</sequence>
<protein>
    <submittedName>
        <fullName evidence="1">Uncharacterized protein</fullName>
    </submittedName>
</protein>
<gene>
    <name evidence="1" type="ORF">LZC95_02035</name>
</gene>
<reference evidence="1 2" key="1">
    <citation type="submission" date="2021-12" db="EMBL/GenBank/DDBJ databases">
        <title>Discovery of the Pendulisporaceae a myxobacterial family with distinct sporulation behavior and unique specialized metabolism.</title>
        <authorList>
            <person name="Garcia R."/>
            <person name="Popoff A."/>
            <person name="Bader C.D."/>
            <person name="Loehr J."/>
            <person name="Walesch S."/>
            <person name="Walt C."/>
            <person name="Boldt J."/>
            <person name="Bunk B."/>
            <person name="Haeckl F.J.F.P.J."/>
            <person name="Gunesch A.P."/>
            <person name="Birkelbach J."/>
            <person name="Nuebel U."/>
            <person name="Pietschmann T."/>
            <person name="Bach T."/>
            <person name="Mueller R."/>
        </authorList>
    </citation>
    <scope>NUCLEOTIDE SEQUENCE [LARGE SCALE GENOMIC DNA]</scope>
    <source>
        <strain evidence="1 2">MSr12523</strain>
    </source>
</reference>
<organism evidence="1 2">
    <name type="scientific">Pendulispora brunnea</name>
    <dbReference type="NCBI Taxonomy" id="2905690"/>
    <lineage>
        <taxon>Bacteria</taxon>
        <taxon>Pseudomonadati</taxon>
        <taxon>Myxococcota</taxon>
        <taxon>Myxococcia</taxon>
        <taxon>Myxococcales</taxon>
        <taxon>Sorangiineae</taxon>
        <taxon>Pendulisporaceae</taxon>
        <taxon>Pendulispora</taxon>
    </lineage>
</organism>
<evidence type="ECO:0000313" key="2">
    <source>
        <dbReference type="Proteomes" id="UP001379533"/>
    </source>
</evidence>
<keyword evidence="2" id="KW-1185">Reference proteome</keyword>
<dbReference type="EMBL" id="CP089982">
    <property type="protein sequence ID" value="WXA95621.1"/>
    <property type="molecule type" value="Genomic_DNA"/>
</dbReference>
<proteinExistence type="predicted"/>
<dbReference type="Proteomes" id="UP001379533">
    <property type="component" value="Chromosome"/>
</dbReference>
<name>A0ABZ2KAF6_9BACT</name>
<dbReference type="PROSITE" id="PS51257">
    <property type="entry name" value="PROKAR_LIPOPROTEIN"/>
    <property type="match status" value="1"/>
</dbReference>
<evidence type="ECO:0000313" key="1">
    <source>
        <dbReference type="EMBL" id="WXA95621.1"/>
    </source>
</evidence>
<dbReference type="RefSeq" id="WP_394846227.1">
    <property type="nucleotide sequence ID" value="NZ_CP089982.1"/>
</dbReference>